<feature type="compositionally biased region" description="Pro residues" evidence="5">
    <location>
        <begin position="456"/>
        <end position="465"/>
    </location>
</feature>
<evidence type="ECO:0000313" key="8">
    <source>
        <dbReference type="Proteomes" id="UP000814176"/>
    </source>
</evidence>
<feature type="region of interest" description="Disordered" evidence="5">
    <location>
        <begin position="512"/>
        <end position="564"/>
    </location>
</feature>
<sequence>MLVLDSSSTCDVCLESYSENKVPHVINCGHTFCLRCLQLLTRQICPLCRRDFEPVHVRRLHTDKGSSRPTSPSPPAAYELDEPSAHARHLQGRISHIVLDGAASVDVLNTLEDVNEWLQGQPPKEHADLEAAYFLLRRYAELQHKCTERKASLINLQEECEDLREQLHLEQDANQDLKGQLCAQEEMAEAKCQELQRLRDNDRQEFKNAEVELREQLTKLDRNWTGRHEVLQNECKRLAEAVRECERNHQNPLPMPPRYDISSRPSPQTSPPQEDMVIVQERADERPEPTNSLKIDMGGRENIFHVSPVAQTQPIPPLTSETFRALSDDIPDSEDEGVRNRSAKAIPIKNGLHRAGSSRLRYEDPMARSLPRSLIDVHMAGCSTSPGMHNLHTAIHERREAQDSRDSGFGLNLTSARYVDCQEMSEEERQVRRRAQLHEVLHDPTVKSIHSRSPAPVIPPPPPPTRSNTVRWASEAAKAAERARTASIHTASSSSYAQASAYAYAPPTSPSVPYAGSTRTPSPTSHASSTRPPSPTRSPVSATRMRPHQVRTTSTDSLKTMKIPASASNLTRTFLVQEAHAQRVS</sequence>
<evidence type="ECO:0000313" key="7">
    <source>
        <dbReference type="EMBL" id="KAH9831948.1"/>
    </source>
</evidence>
<comment type="caution">
    <text evidence="7">The sequence shown here is derived from an EMBL/GenBank/DDBJ whole genome shotgun (WGS) entry which is preliminary data.</text>
</comment>
<feature type="compositionally biased region" description="Low complexity" evidence="5">
    <location>
        <begin position="262"/>
        <end position="273"/>
    </location>
</feature>
<keyword evidence="1" id="KW-0479">Metal-binding</keyword>
<evidence type="ECO:0000256" key="5">
    <source>
        <dbReference type="SAM" id="MobiDB-lite"/>
    </source>
</evidence>
<dbReference type="RefSeq" id="XP_047774994.1">
    <property type="nucleotide sequence ID" value="XM_047917440.1"/>
</dbReference>
<proteinExistence type="predicted"/>
<name>A0ABQ8K4T2_9APHY</name>
<evidence type="ECO:0000256" key="3">
    <source>
        <dbReference type="ARBA" id="ARBA00022833"/>
    </source>
</evidence>
<dbReference type="Gene3D" id="3.30.40.10">
    <property type="entry name" value="Zinc/RING finger domain, C3HC4 (zinc finger)"/>
    <property type="match status" value="1"/>
</dbReference>
<evidence type="ECO:0000256" key="4">
    <source>
        <dbReference type="PROSITE-ProRule" id="PRU00175"/>
    </source>
</evidence>
<dbReference type="PROSITE" id="PS00518">
    <property type="entry name" value="ZF_RING_1"/>
    <property type="match status" value="1"/>
</dbReference>
<dbReference type="Proteomes" id="UP000814176">
    <property type="component" value="Unassembled WGS sequence"/>
</dbReference>
<accession>A0ABQ8K4T2</accession>
<dbReference type="InterPro" id="IPR013083">
    <property type="entry name" value="Znf_RING/FYVE/PHD"/>
</dbReference>
<organism evidence="7 8">
    <name type="scientific">Rhodofomes roseus</name>
    <dbReference type="NCBI Taxonomy" id="34475"/>
    <lineage>
        <taxon>Eukaryota</taxon>
        <taxon>Fungi</taxon>
        <taxon>Dikarya</taxon>
        <taxon>Basidiomycota</taxon>
        <taxon>Agaricomycotina</taxon>
        <taxon>Agaricomycetes</taxon>
        <taxon>Polyporales</taxon>
        <taxon>Rhodofomes</taxon>
    </lineage>
</organism>
<dbReference type="SUPFAM" id="SSF57850">
    <property type="entry name" value="RING/U-box"/>
    <property type="match status" value="1"/>
</dbReference>
<dbReference type="PROSITE" id="PS50089">
    <property type="entry name" value="ZF_RING_2"/>
    <property type="match status" value="1"/>
</dbReference>
<dbReference type="GeneID" id="71998172"/>
<feature type="region of interest" description="Disordered" evidence="5">
    <location>
        <begin position="445"/>
        <end position="494"/>
    </location>
</feature>
<feature type="domain" description="RING-type" evidence="6">
    <location>
        <begin position="10"/>
        <end position="49"/>
    </location>
</feature>
<feature type="region of interest" description="Disordered" evidence="5">
    <location>
        <begin position="60"/>
        <end position="79"/>
    </location>
</feature>
<keyword evidence="2 4" id="KW-0863">Zinc-finger</keyword>
<dbReference type="EMBL" id="JADCUA010000023">
    <property type="protein sequence ID" value="KAH9831948.1"/>
    <property type="molecule type" value="Genomic_DNA"/>
</dbReference>
<evidence type="ECO:0000259" key="6">
    <source>
        <dbReference type="PROSITE" id="PS50089"/>
    </source>
</evidence>
<dbReference type="SMART" id="SM00184">
    <property type="entry name" value="RING"/>
    <property type="match status" value="1"/>
</dbReference>
<dbReference type="InterPro" id="IPR001841">
    <property type="entry name" value="Znf_RING"/>
</dbReference>
<feature type="compositionally biased region" description="Low complexity" evidence="5">
    <location>
        <begin position="512"/>
        <end position="544"/>
    </location>
</feature>
<keyword evidence="3" id="KW-0862">Zinc</keyword>
<gene>
    <name evidence="7" type="ORF">C8Q71DRAFT_273967</name>
</gene>
<keyword evidence="8" id="KW-1185">Reference proteome</keyword>
<feature type="region of interest" description="Disordered" evidence="5">
    <location>
        <begin position="246"/>
        <end position="274"/>
    </location>
</feature>
<evidence type="ECO:0000256" key="1">
    <source>
        <dbReference type="ARBA" id="ARBA00022723"/>
    </source>
</evidence>
<dbReference type="Pfam" id="PF14634">
    <property type="entry name" value="zf-RING_5"/>
    <property type="match status" value="1"/>
</dbReference>
<evidence type="ECO:0000256" key="2">
    <source>
        <dbReference type="ARBA" id="ARBA00022771"/>
    </source>
</evidence>
<feature type="compositionally biased region" description="Low complexity" evidence="5">
    <location>
        <begin position="485"/>
        <end position="494"/>
    </location>
</feature>
<protein>
    <recommendedName>
        <fullName evidence="6">RING-type domain-containing protein</fullName>
    </recommendedName>
</protein>
<reference evidence="7 8" key="1">
    <citation type="journal article" date="2021" name="Environ. Microbiol.">
        <title>Gene family expansions and transcriptome signatures uncover fungal adaptations to wood decay.</title>
        <authorList>
            <person name="Hage H."/>
            <person name="Miyauchi S."/>
            <person name="Viragh M."/>
            <person name="Drula E."/>
            <person name="Min B."/>
            <person name="Chaduli D."/>
            <person name="Navarro D."/>
            <person name="Favel A."/>
            <person name="Norest M."/>
            <person name="Lesage-Meessen L."/>
            <person name="Balint B."/>
            <person name="Merenyi Z."/>
            <person name="de Eugenio L."/>
            <person name="Morin E."/>
            <person name="Martinez A.T."/>
            <person name="Baldrian P."/>
            <person name="Stursova M."/>
            <person name="Martinez M.J."/>
            <person name="Novotny C."/>
            <person name="Magnuson J.K."/>
            <person name="Spatafora J.W."/>
            <person name="Maurice S."/>
            <person name="Pangilinan J."/>
            <person name="Andreopoulos W."/>
            <person name="LaButti K."/>
            <person name="Hundley H."/>
            <person name="Na H."/>
            <person name="Kuo A."/>
            <person name="Barry K."/>
            <person name="Lipzen A."/>
            <person name="Henrissat B."/>
            <person name="Riley R."/>
            <person name="Ahrendt S."/>
            <person name="Nagy L.G."/>
            <person name="Grigoriev I.V."/>
            <person name="Martin F."/>
            <person name="Rosso M.N."/>
        </authorList>
    </citation>
    <scope>NUCLEOTIDE SEQUENCE [LARGE SCALE GENOMIC DNA]</scope>
    <source>
        <strain evidence="7 8">CIRM-BRFM 1785</strain>
    </source>
</reference>
<dbReference type="InterPro" id="IPR017907">
    <property type="entry name" value="Znf_RING_CS"/>
</dbReference>